<organism evidence="10 11">
    <name type="scientific">Caligus rogercresseyi</name>
    <name type="common">Sea louse</name>
    <dbReference type="NCBI Taxonomy" id="217165"/>
    <lineage>
        <taxon>Eukaryota</taxon>
        <taxon>Metazoa</taxon>
        <taxon>Ecdysozoa</taxon>
        <taxon>Arthropoda</taxon>
        <taxon>Crustacea</taxon>
        <taxon>Multicrustacea</taxon>
        <taxon>Hexanauplia</taxon>
        <taxon>Copepoda</taxon>
        <taxon>Siphonostomatoida</taxon>
        <taxon>Caligidae</taxon>
        <taxon>Caligus</taxon>
    </lineage>
</organism>
<evidence type="ECO:0000256" key="6">
    <source>
        <dbReference type="ARBA" id="ARBA00023180"/>
    </source>
</evidence>
<evidence type="ECO:0000313" key="10">
    <source>
        <dbReference type="EMBL" id="QQP35374.1"/>
    </source>
</evidence>
<evidence type="ECO:0000256" key="7">
    <source>
        <dbReference type="SAM" id="MobiDB-lite"/>
    </source>
</evidence>
<dbReference type="PANTHER" id="PTHR22730:SF1">
    <property type="entry name" value="PROMININ-LIKE PROTEIN"/>
    <property type="match status" value="1"/>
</dbReference>
<dbReference type="EMBL" id="CP045907">
    <property type="protein sequence ID" value="QQP35374.1"/>
    <property type="molecule type" value="Genomic_DNA"/>
</dbReference>
<feature type="region of interest" description="Disordered" evidence="7">
    <location>
        <begin position="913"/>
        <end position="974"/>
    </location>
</feature>
<keyword evidence="4 8" id="KW-1133">Transmembrane helix</keyword>
<dbReference type="Pfam" id="PF05478">
    <property type="entry name" value="Prominin"/>
    <property type="match status" value="1"/>
</dbReference>
<dbReference type="Proteomes" id="UP000595437">
    <property type="component" value="Chromosome 18"/>
</dbReference>
<feature type="transmembrane region" description="Helical" evidence="8">
    <location>
        <begin position="171"/>
        <end position="192"/>
    </location>
</feature>
<feature type="transmembrane region" description="Helical" evidence="8">
    <location>
        <begin position="117"/>
        <end position="150"/>
    </location>
</feature>
<keyword evidence="11" id="KW-1185">Reference proteome</keyword>
<protein>
    <submittedName>
        <fullName evidence="10">Prominin1Alike</fullName>
    </submittedName>
</protein>
<evidence type="ECO:0000256" key="9">
    <source>
        <dbReference type="SAM" id="SignalP"/>
    </source>
</evidence>
<keyword evidence="5 8" id="KW-0472">Membrane</keyword>
<reference evidence="11" key="1">
    <citation type="submission" date="2021-01" db="EMBL/GenBank/DDBJ databases">
        <title>Caligus Genome Assembly.</title>
        <authorList>
            <person name="Gallardo-Escarate C."/>
        </authorList>
    </citation>
    <scope>NUCLEOTIDE SEQUENCE [LARGE SCALE GENOMIC DNA]</scope>
</reference>
<dbReference type="InterPro" id="IPR008795">
    <property type="entry name" value="Prominin"/>
</dbReference>
<name>A0A7T8GP73_CALRO</name>
<feature type="region of interest" description="Disordered" evidence="7">
    <location>
        <begin position="858"/>
        <end position="894"/>
    </location>
</feature>
<dbReference type="GO" id="GO:0016020">
    <property type="term" value="C:membrane"/>
    <property type="evidence" value="ECO:0007669"/>
    <property type="project" value="UniProtKB-SubCell"/>
</dbReference>
<keyword evidence="9" id="KW-0732">Signal</keyword>
<feature type="non-terminal residue" evidence="10">
    <location>
        <position position="990"/>
    </location>
</feature>
<proteinExistence type="inferred from homology"/>
<evidence type="ECO:0000256" key="5">
    <source>
        <dbReference type="ARBA" id="ARBA00023136"/>
    </source>
</evidence>
<comment type="similarity">
    <text evidence="2">Belongs to the prominin family.</text>
</comment>
<dbReference type="AlphaFoldDB" id="A0A7T8GP73"/>
<evidence type="ECO:0000256" key="8">
    <source>
        <dbReference type="SAM" id="Phobius"/>
    </source>
</evidence>
<evidence type="ECO:0000313" key="11">
    <source>
        <dbReference type="Proteomes" id="UP000595437"/>
    </source>
</evidence>
<feature type="compositionally biased region" description="Low complexity" evidence="7">
    <location>
        <begin position="940"/>
        <end position="950"/>
    </location>
</feature>
<keyword evidence="6" id="KW-0325">Glycoprotein</keyword>
<feature type="transmembrane region" description="Helical" evidence="8">
    <location>
        <begin position="494"/>
        <end position="519"/>
    </location>
</feature>
<sequence>MMFGSLFSGGLLVFVVVLGVSHGNGSSNMTTEALVAGDLSILSSYKVVYSEPVIHNDYSARHFVYNPKSMEHLYALTHTFIDLITKEDVLPASVQPQADQLISQPGVQLQETWKEFLLHYIGVLTLAILGVLAAVIIPVVGFCFCCCRCAGKCGGYPQTFDKKSDSCKRGFLGVFLSILVIGAMFCVITTFVTNHYAKEGLSKLPSRLDNASRDASTYLESTGLHINAVYVTNFQELEKVLLEIIDESGIILKKSLAEVTQAVAIEDINSIVDSLGDVKKHLRDVKTQIQFIQDHVGQLSLGLEGTKGRLLSALRQCANVESCSAFMTDYNISGDLAVVAQFEALEAPQMLEVALADIDILLNDDIQEKVRLGQKQLDSINLSIDASLRGHKPEIRNEIRRLGQMIEEKSIEIQGALNEVNRGIDSVRRDIPGFVSHGLRDIGANLHYIGLGMSCLVLLILICYILGLFYGFCGKRPGSEYGDECCNRGSGANWIISAVYMTFLFSFVLLILATAQFALGTVFEKVVCQSIKHPTDSDVFEYVIDKLAEPSLETLQISQASPLGPISSVIAQCHANKSAYEILRLERVYDIERIRNWKDEFNIAYSLSKINVRTNDLRKIELLSSTARSDLERLAESQISELNFSAYTELVENSVTGIELPAFIRKLRQVKEKLRPSLSRVGAALENEALFLDQMQRLIVAIRVSIRQLKSSIASIEKEARYGKINMREALTDLMRRTDKATQYIRSEGPQLIDSLSERLLEETVSLIDGYADRIVNQTKTSIGKCWPVSQAYNATTLSICSDISDPFNGFWVSIGLCYVFYMLALAFAVSLVSLYRKSEPYPGPLVEVNASEIISPYSQQQQRQRPFTNISSDPPKKSRGGHRRNPSASLPEGAHFNRASYSYRFQDAAPRVYGGNGGGSSPAAAPRADNSGGPPRYTSNPNLNNSSASAGGGEYERPPPYYYPGPRGIDSPLKTSKHVKKILILKTRF</sequence>
<evidence type="ECO:0000256" key="4">
    <source>
        <dbReference type="ARBA" id="ARBA00022989"/>
    </source>
</evidence>
<evidence type="ECO:0000256" key="3">
    <source>
        <dbReference type="ARBA" id="ARBA00022692"/>
    </source>
</evidence>
<dbReference type="OrthoDB" id="6229420at2759"/>
<dbReference type="PANTHER" id="PTHR22730">
    <property type="entry name" value="PROMININ PROM PROTEIN"/>
    <property type="match status" value="1"/>
</dbReference>
<comment type="subcellular location">
    <subcellularLocation>
        <location evidence="1">Membrane</location>
        <topology evidence="1">Multi-pass membrane protein</topology>
    </subcellularLocation>
</comment>
<feature type="transmembrane region" description="Helical" evidence="8">
    <location>
        <begin position="811"/>
        <end position="836"/>
    </location>
</feature>
<keyword evidence="3 8" id="KW-0812">Transmembrane</keyword>
<accession>A0A7T8GP73</accession>
<feature type="signal peptide" evidence="9">
    <location>
        <begin position="1"/>
        <end position="23"/>
    </location>
</feature>
<feature type="transmembrane region" description="Helical" evidence="8">
    <location>
        <begin position="448"/>
        <end position="473"/>
    </location>
</feature>
<feature type="chain" id="PRO_5031497250" evidence="9">
    <location>
        <begin position="24"/>
        <end position="990"/>
    </location>
</feature>
<gene>
    <name evidence="10" type="ORF">FKW44_023578</name>
</gene>
<evidence type="ECO:0000256" key="1">
    <source>
        <dbReference type="ARBA" id="ARBA00004141"/>
    </source>
</evidence>
<evidence type="ECO:0000256" key="2">
    <source>
        <dbReference type="ARBA" id="ARBA00006058"/>
    </source>
</evidence>